<accession>A0A2P7QI65</accession>
<organism evidence="1 2">
    <name type="scientific">Allosphingosinicella deserti</name>
    <dbReference type="NCBI Taxonomy" id="2116704"/>
    <lineage>
        <taxon>Bacteria</taxon>
        <taxon>Pseudomonadati</taxon>
        <taxon>Pseudomonadota</taxon>
        <taxon>Alphaproteobacteria</taxon>
        <taxon>Sphingomonadales</taxon>
        <taxon>Sphingomonadaceae</taxon>
        <taxon>Allosphingosinicella</taxon>
    </lineage>
</organism>
<gene>
    <name evidence="1" type="ORF">C7I55_21600</name>
</gene>
<dbReference type="Pfam" id="PF20388">
    <property type="entry name" value="DUF6683"/>
    <property type="match status" value="1"/>
</dbReference>
<dbReference type="AlphaFoldDB" id="A0A2P7QI65"/>
<reference evidence="1 2" key="1">
    <citation type="submission" date="2018-03" db="EMBL/GenBank/DDBJ databases">
        <title>The draft genome of Sphingosinicella sp. GL-C-18.</title>
        <authorList>
            <person name="Liu L."/>
            <person name="Li L."/>
            <person name="Liang L."/>
            <person name="Zhang X."/>
            <person name="Wang T."/>
        </authorList>
    </citation>
    <scope>NUCLEOTIDE SEQUENCE [LARGE SCALE GENOMIC DNA]</scope>
    <source>
        <strain evidence="1 2">GL-C-18</strain>
    </source>
</reference>
<name>A0A2P7QI65_9SPHN</name>
<keyword evidence="2" id="KW-1185">Reference proteome</keyword>
<evidence type="ECO:0000313" key="1">
    <source>
        <dbReference type="EMBL" id="PSJ37662.1"/>
    </source>
</evidence>
<proteinExistence type="predicted"/>
<dbReference type="Proteomes" id="UP000241167">
    <property type="component" value="Unassembled WGS sequence"/>
</dbReference>
<dbReference type="EMBL" id="PXYI01000008">
    <property type="protein sequence ID" value="PSJ37662.1"/>
    <property type="molecule type" value="Genomic_DNA"/>
</dbReference>
<sequence>MAAAALLAFGAPTPAQDLGGALDLGQLGADIGVNAAIRANVARTRSESPPPAGRRVRPAAARLTYTPSPDRRRDNLARFVAKSRTRDPQGAAQLERLFASQDVIARMHREMAAYGFRPNDVGDAYAAWWINAWLAAHGRTADPSRTQIDAVRAQAAQAMASLPQMNSASDAVKQEAAEAYLVQTALIGGQLEGAKGNPDQSRRLAMAVRTAARAAGLDLMAMDLTDQGFVSSRAPR</sequence>
<comment type="caution">
    <text evidence="1">The sequence shown here is derived from an EMBL/GenBank/DDBJ whole genome shotgun (WGS) entry which is preliminary data.</text>
</comment>
<dbReference type="InterPro" id="IPR046505">
    <property type="entry name" value="DUF6683"/>
</dbReference>
<evidence type="ECO:0000313" key="2">
    <source>
        <dbReference type="Proteomes" id="UP000241167"/>
    </source>
</evidence>
<protein>
    <submittedName>
        <fullName evidence="1">Uncharacterized protein</fullName>
    </submittedName>
</protein>